<dbReference type="RefSeq" id="WP_185800352.1">
    <property type="nucleotide sequence ID" value="NZ_JACJVJ010000001.1"/>
</dbReference>
<dbReference type="EMBL" id="JACJVJ010000001">
    <property type="protein sequence ID" value="MBC2777123.1"/>
    <property type="molecule type" value="Genomic_DNA"/>
</dbReference>
<evidence type="ECO:0000313" key="3">
    <source>
        <dbReference type="Proteomes" id="UP000564378"/>
    </source>
</evidence>
<name>A0A842HXD6_9SPHN</name>
<feature type="region of interest" description="Disordered" evidence="1">
    <location>
        <begin position="106"/>
        <end position="134"/>
    </location>
</feature>
<comment type="caution">
    <text evidence="2">The sequence shown here is derived from an EMBL/GenBank/DDBJ whole genome shotgun (WGS) entry which is preliminary data.</text>
</comment>
<gene>
    <name evidence="2" type="ORF">H6P80_05755</name>
</gene>
<protein>
    <submittedName>
        <fullName evidence="2">Uncharacterized protein</fullName>
    </submittedName>
</protein>
<sequence length="134" mass="14572">MAIDPEATCQTPVEVGVPQSLARTFDIAANLQSQGTSSRAGAGTRYIVRNILRDMIPLVAEAQFSMADLYLTERCLDEADGAYRSILANFPGAIYSSYRQRAQVGIDDVRGQRGSNNTVTEQSKASPKSENLQK</sequence>
<dbReference type="AlphaFoldDB" id="A0A842HXD6"/>
<accession>A0A842HXD6</accession>
<evidence type="ECO:0000313" key="2">
    <source>
        <dbReference type="EMBL" id="MBC2777123.1"/>
    </source>
</evidence>
<proteinExistence type="predicted"/>
<reference evidence="2 3" key="1">
    <citation type="submission" date="2020-08" db="EMBL/GenBank/DDBJ databases">
        <title>Draft genome sequence of Parasphingopyxis sp. GrpM-11.</title>
        <authorList>
            <person name="Oh J."/>
            <person name="Roh D.-H."/>
        </authorList>
    </citation>
    <scope>NUCLEOTIDE SEQUENCE [LARGE SCALE GENOMIC DNA]</scope>
    <source>
        <strain evidence="2 3">GrpM-11</strain>
    </source>
</reference>
<organism evidence="2 3">
    <name type="scientific">Parasphingopyxis marina</name>
    <dbReference type="NCBI Taxonomy" id="2761622"/>
    <lineage>
        <taxon>Bacteria</taxon>
        <taxon>Pseudomonadati</taxon>
        <taxon>Pseudomonadota</taxon>
        <taxon>Alphaproteobacteria</taxon>
        <taxon>Sphingomonadales</taxon>
        <taxon>Sphingomonadaceae</taxon>
        <taxon>Parasphingopyxis</taxon>
    </lineage>
</organism>
<evidence type="ECO:0000256" key="1">
    <source>
        <dbReference type="SAM" id="MobiDB-lite"/>
    </source>
</evidence>
<feature type="compositionally biased region" description="Polar residues" evidence="1">
    <location>
        <begin position="113"/>
        <end position="134"/>
    </location>
</feature>
<dbReference type="Proteomes" id="UP000564378">
    <property type="component" value="Unassembled WGS sequence"/>
</dbReference>
<keyword evidence="3" id="KW-1185">Reference proteome</keyword>